<dbReference type="OrthoDB" id="3227768at2759"/>
<accession>A0A401GLW4</accession>
<keyword evidence="2 7" id="KW-0645">Protease</keyword>
<evidence type="ECO:0000313" key="8">
    <source>
        <dbReference type="EMBL" id="GBE83187.1"/>
    </source>
</evidence>
<dbReference type="Proteomes" id="UP000287166">
    <property type="component" value="Unassembled WGS sequence"/>
</dbReference>
<dbReference type="GeneID" id="38780104"/>
<keyword evidence="6 7" id="KW-0482">Metalloprotease</keyword>
<dbReference type="InterPro" id="IPR050371">
    <property type="entry name" value="Fungal_virulence_M36"/>
</dbReference>
<proteinExistence type="inferred from homology"/>
<dbReference type="Pfam" id="PF02128">
    <property type="entry name" value="Peptidase_M36"/>
    <property type="match status" value="1"/>
</dbReference>
<comment type="subcellular location">
    <subcellularLocation>
        <location evidence="7">Secreted</location>
    </subcellularLocation>
</comment>
<keyword evidence="3 7" id="KW-0479">Metal-binding</keyword>
<organism evidence="8 9">
    <name type="scientific">Sparassis crispa</name>
    <dbReference type="NCBI Taxonomy" id="139825"/>
    <lineage>
        <taxon>Eukaryota</taxon>
        <taxon>Fungi</taxon>
        <taxon>Dikarya</taxon>
        <taxon>Basidiomycota</taxon>
        <taxon>Agaricomycotina</taxon>
        <taxon>Agaricomycetes</taxon>
        <taxon>Polyporales</taxon>
        <taxon>Sparassidaceae</taxon>
        <taxon>Sparassis</taxon>
    </lineage>
</organism>
<dbReference type="RefSeq" id="XP_027614100.1">
    <property type="nucleotide sequence ID" value="XM_027758299.1"/>
</dbReference>
<keyword evidence="5 7" id="KW-0862">Zinc</keyword>
<evidence type="ECO:0000256" key="3">
    <source>
        <dbReference type="ARBA" id="ARBA00022723"/>
    </source>
</evidence>
<gene>
    <name evidence="8" type="ORF">SCP_0502340</name>
</gene>
<comment type="cofactor">
    <cofactor evidence="1 7">
        <name>Zn(2+)</name>
        <dbReference type="ChEBI" id="CHEBI:29105"/>
    </cofactor>
</comment>
<keyword evidence="9" id="KW-1185">Reference proteome</keyword>
<keyword evidence="7" id="KW-0964">Secreted</keyword>
<evidence type="ECO:0000256" key="2">
    <source>
        <dbReference type="ARBA" id="ARBA00022670"/>
    </source>
</evidence>
<keyword evidence="4 7" id="KW-0378">Hydrolase</keyword>
<comment type="caution">
    <text evidence="8">The sequence shown here is derived from an EMBL/GenBank/DDBJ whole genome shotgun (WGS) entry which is preliminary data.</text>
</comment>
<evidence type="ECO:0000256" key="1">
    <source>
        <dbReference type="ARBA" id="ARBA00001947"/>
    </source>
</evidence>
<reference evidence="8 9" key="1">
    <citation type="journal article" date="2018" name="Sci. Rep.">
        <title>Genome sequence of the cauliflower mushroom Sparassis crispa (Hanabiratake) and its association with beneficial usage.</title>
        <authorList>
            <person name="Kiyama R."/>
            <person name="Furutani Y."/>
            <person name="Kawaguchi K."/>
            <person name="Nakanishi T."/>
        </authorList>
    </citation>
    <scope>NUCLEOTIDE SEQUENCE [LARGE SCALE GENOMIC DNA]</scope>
</reference>
<dbReference type="AlphaFoldDB" id="A0A401GLW4"/>
<dbReference type="GO" id="GO:0005615">
    <property type="term" value="C:extracellular space"/>
    <property type="evidence" value="ECO:0007669"/>
    <property type="project" value="InterPro"/>
</dbReference>
<dbReference type="EC" id="3.4.24.-" evidence="7"/>
<sequence>MRTSLNIVGSPPMFRGTMQTGRDIELEILRHFHGIAMFIEKAAVNRPSSEIDEAFWLQTGGLPEDADHHDDIEATTWHTNYCPDAGVDLVFNSMYTPKETDRTDSLDKAKKYVNASATPLFYTLDLVHELYYRHGFDKVSGNIQQHNFGHGGEESDAVIINTWDGSGYNNANFPTPPDGQNGRCRM</sequence>
<dbReference type="GO" id="GO:0004222">
    <property type="term" value="F:metalloendopeptidase activity"/>
    <property type="evidence" value="ECO:0007669"/>
    <property type="project" value="InterPro"/>
</dbReference>
<evidence type="ECO:0000256" key="7">
    <source>
        <dbReference type="RuleBase" id="RU364017"/>
    </source>
</evidence>
<keyword evidence="7" id="KW-0865">Zymogen</keyword>
<comment type="similarity">
    <text evidence="7">Belongs to the peptidase M36 family.</text>
</comment>
<protein>
    <recommendedName>
        <fullName evidence="7">Extracellular metalloproteinase</fullName>
        <ecNumber evidence="7">3.4.24.-</ecNumber>
    </recommendedName>
    <alternativeName>
        <fullName evidence="7">Fungalysin</fullName>
    </alternativeName>
</protein>
<dbReference type="PANTHER" id="PTHR33478:SF1">
    <property type="entry name" value="EXTRACELLULAR METALLOPROTEINASE MEP"/>
    <property type="match status" value="1"/>
</dbReference>
<dbReference type="STRING" id="139825.A0A401GLW4"/>
<evidence type="ECO:0000256" key="5">
    <source>
        <dbReference type="ARBA" id="ARBA00022833"/>
    </source>
</evidence>
<dbReference type="InterPro" id="IPR001842">
    <property type="entry name" value="Peptidase_M36"/>
</dbReference>
<dbReference type="GO" id="GO:0008270">
    <property type="term" value="F:zinc ion binding"/>
    <property type="evidence" value="ECO:0007669"/>
    <property type="project" value="InterPro"/>
</dbReference>
<evidence type="ECO:0000313" key="9">
    <source>
        <dbReference type="Proteomes" id="UP000287166"/>
    </source>
</evidence>
<evidence type="ECO:0000256" key="6">
    <source>
        <dbReference type="ARBA" id="ARBA00023049"/>
    </source>
</evidence>
<dbReference type="Gene3D" id="3.10.170.10">
    <property type="match status" value="1"/>
</dbReference>
<dbReference type="EMBL" id="BFAD01000005">
    <property type="protein sequence ID" value="GBE83187.1"/>
    <property type="molecule type" value="Genomic_DNA"/>
</dbReference>
<evidence type="ECO:0000256" key="4">
    <source>
        <dbReference type="ARBA" id="ARBA00022801"/>
    </source>
</evidence>
<dbReference type="InParanoid" id="A0A401GLW4"/>
<name>A0A401GLW4_9APHY</name>
<dbReference type="SUPFAM" id="SSF55486">
    <property type="entry name" value="Metalloproteases ('zincins'), catalytic domain"/>
    <property type="match status" value="1"/>
</dbReference>
<dbReference type="PANTHER" id="PTHR33478">
    <property type="entry name" value="EXTRACELLULAR METALLOPROTEINASE MEP"/>
    <property type="match status" value="1"/>
</dbReference>
<dbReference type="GO" id="GO:0006508">
    <property type="term" value="P:proteolysis"/>
    <property type="evidence" value="ECO:0007669"/>
    <property type="project" value="UniProtKB-KW"/>
</dbReference>